<accession>A0A316BWA6</accession>
<sequence>MYDDGQCSGLKPAVAAVFCLLAAGCTTRPEQGDVWMSSEQANAVTQQMEARGMMPAAIDCRLDVPSTPPQYATRILWVPNTENVIWRWDVGDAEYMRQREASAALGNLTVVQRRTGADAYCAIWRS</sequence>
<evidence type="ECO:0000313" key="1">
    <source>
        <dbReference type="EMBL" id="PWJ76376.1"/>
    </source>
</evidence>
<dbReference type="EMBL" id="QGGG01000019">
    <property type="protein sequence ID" value="PWJ76376.1"/>
    <property type="molecule type" value="Genomic_DNA"/>
</dbReference>
<gene>
    <name evidence="1" type="ORF">C7441_11964</name>
</gene>
<comment type="caution">
    <text evidence="1">The sequence shown here is derived from an EMBL/GenBank/DDBJ whole genome shotgun (WGS) entry which is preliminary data.</text>
</comment>
<dbReference type="RefSeq" id="WP_019171024.1">
    <property type="nucleotide sequence ID" value="NZ_QGGG01000019.1"/>
</dbReference>
<organism evidence="1 2">
    <name type="scientific">Pseudaminobacter salicylatoxidans</name>
    <dbReference type="NCBI Taxonomy" id="93369"/>
    <lineage>
        <taxon>Bacteria</taxon>
        <taxon>Pseudomonadati</taxon>
        <taxon>Pseudomonadota</taxon>
        <taxon>Alphaproteobacteria</taxon>
        <taxon>Hyphomicrobiales</taxon>
        <taxon>Phyllobacteriaceae</taxon>
        <taxon>Pseudaminobacter</taxon>
    </lineage>
</organism>
<protein>
    <submittedName>
        <fullName evidence="1">Uncharacterized protein</fullName>
    </submittedName>
</protein>
<proteinExistence type="predicted"/>
<dbReference type="OrthoDB" id="8079705at2"/>
<dbReference type="Proteomes" id="UP000245396">
    <property type="component" value="Unassembled WGS sequence"/>
</dbReference>
<dbReference type="AlphaFoldDB" id="A0A316BWA6"/>
<name>A0A316BWA6_PSESE</name>
<evidence type="ECO:0000313" key="2">
    <source>
        <dbReference type="Proteomes" id="UP000245396"/>
    </source>
</evidence>
<keyword evidence="2" id="KW-1185">Reference proteome</keyword>
<reference evidence="1 2" key="1">
    <citation type="submission" date="2018-05" db="EMBL/GenBank/DDBJ databases">
        <title>Genomic Encyclopedia of Type Strains, Phase IV (KMG-IV): sequencing the most valuable type-strain genomes for metagenomic binning, comparative biology and taxonomic classification.</title>
        <authorList>
            <person name="Goeker M."/>
        </authorList>
    </citation>
    <scope>NUCLEOTIDE SEQUENCE [LARGE SCALE GENOMIC DNA]</scope>
    <source>
        <strain evidence="1 2">DSM 6986</strain>
    </source>
</reference>